<organism evidence="1">
    <name type="scientific">Siphoviridae sp. ctv0N24</name>
    <dbReference type="NCBI Taxonomy" id="2826509"/>
    <lineage>
        <taxon>Viruses</taxon>
        <taxon>Duplodnaviria</taxon>
        <taxon>Heunggongvirae</taxon>
        <taxon>Uroviricota</taxon>
        <taxon>Caudoviricetes</taxon>
    </lineage>
</organism>
<protein>
    <submittedName>
        <fullName evidence="1">Uncharacterized protein</fullName>
    </submittedName>
</protein>
<proteinExistence type="predicted"/>
<evidence type="ECO:0000313" key="1">
    <source>
        <dbReference type="EMBL" id="DAD89017.1"/>
    </source>
</evidence>
<sequence>MTFQKQQKHRKNIARKKGIHILHHVMENASVAGRIFILKKDGQEVAKNGMEFQSREHQRN</sequence>
<dbReference type="EMBL" id="BK015052">
    <property type="protein sequence ID" value="DAD89017.1"/>
    <property type="molecule type" value="Genomic_DNA"/>
</dbReference>
<accession>A0A8S5N330</accession>
<name>A0A8S5N330_9CAUD</name>
<reference evidence="1" key="1">
    <citation type="journal article" date="2021" name="Proc. Natl. Acad. Sci. U.S.A.">
        <title>A Catalog of Tens of Thousands of Viruses from Human Metagenomes Reveals Hidden Associations with Chronic Diseases.</title>
        <authorList>
            <person name="Tisza M.J."/>
            <person name="Buck C.B."/>
        </authorList>
    </citation>
    <scope>NUCLEOTIDE SEQUENCE</scope>
    <source>
        <strain evidence="1">Ctv0N24</strain>
    </source>
</reference>